<comment type="caution">
    <text evidence="2">The sequence shown here is derived from an EMBL/GenBank/DDBJ whole genome shotgun (WGS) entry which is preliminary data.</text>
</comment>
<dbReference type="AlphaFoldDB" id="L9Z9L1"/>
<sequence length="142" mass="14875">ESKLSLTDLSDTSSIEERLSALAENQKQLQAKVNSLSTKHEATIFEKVADAGTSEALKIGMTEAGKKSGLPFGEFLSEALKIGMTEAGKKSGLPFGEFLGSLSGAALQAIYNNREKVLGILGLKSESVADQGKSMGGKNPGR</sequence>
<name>L9Z9L1_NATA2</name>
<dbReference type="Proteomes" id="UP000011511">
    <property type="component" value="Unassembled WGS sequence"/>
</dbReference>
<organism evidence="2 3">
    <name type="scientific">Natrinema altunense (strain JCM 12890 / CGMCC 1.3731 / AJ2)</name>
    <dbReference type="NCBI Taxonomy" id="1227494"/>
    <lineage>
        <taxon>Archaea</taxon>
        <taxon>Methanobacteriati</taxon>
        <taxon>Methanobacteriota</taxon>
        <taxon>Stenosarchaea group</taxon>
        <taxon>Halobacteria</taxon>
        <taxon>Halobacteriales</taxon>
        <taxon>Natrialbaceae</taxon>
        <taxon>Natrinema</taxon>
    </lineage>
</organism>
<dbReference type="PATRIC" id="fig|1227494.3.peg.3708"/>
<dbReference type="EMBL" id="AOIK01000044">
    <property type="protein sequence ID" value="ELY83180.1"/>
    <property type="molecule type" value="Genomic_DNA"/>
</dbReference>
<accession>L9Z9L1</accession>
<proteinExistence type="predicted"/>
<evidence type="ECO:0000256" key="1">
    <source>
        <dbReference type="SAM" id="Coils"/>
    </source>
</evidence>
<gene>
    <name evidence="2" type="ORF">C485_18689</name>
</gene>
<keyword evidence="1" id="KW-0175">Coiled coil</keyword>
<protein>
    <submittedName>
        <fullName evidence="2">Uncharacterized protein</fullName>
    </submittedName>
</protein>
<evidence type="ECO:0000313" key="2">
    <source>
        <dbReference type="EMBL" id="ELY83180.1"/>
    </source>
</evidence>
<keyword evidence="3" id="KW-1185">Reference proteome</keyword>
<feature type="coiled-coil region" evidence="1">
    <location>
        <begin position="12"/>
        <end position="39"/>
    </location>
</feature>
<evidence type="ECO:0000313" key="3">
    <source>
        <dbReference type="Proteomes" id="UP000011511"/>
    </source>
</evidence>
<feature type="non-terminal residue" evidence="2">
    <location>
        <position position="1"/>
    </location>
</feature>
<reference evidence="2 3" key="1">
    <citation type="journal article" date="2014" name="PLoS Genet.">
        <title>Phylogenetically driven sequencing of extremely halophilic archaea reveals strategies for static and dynamic osmo-response.</title>
        <authorList>
            <person name="Becker E.A."/>
            <person name="Seitzer P.M."/>
            <person name="Tritt A."/>
            <person name="Larsen D."/>
            <person name="Krusor M."/>
            <person name="Yao A.I."/>
            <person name="Wu D."/>
            <person name="Madern D."/>
            <person name="Eisen J.A."/>
            <person name="Darling A.E."/>
            <person name="Facciotti M.T."/>
        </authorList>
    </citation>
    <scope>NUCLEOTIDE SEQUENCE [LARGE SCALE GENOMIC DNA]</scope>
    <source>
        <strain evidence="2 3">JCM 12890</strain>
    </source>
</reference>